<protein>
    <submittedName>
        <fullName evidence="1">Uncharacterized protein</fullName>
    </submittedName>
</protein>
<accession>A0ACC1MZ06</accession>
<keyword evidence="2" id="KW-1185">Reference proteome</keyword>
<dbReference type="EMBL" id="JANJQO010001189">
    <property type="protein sequence ID" value="KAJ2972237.1"/>
    <property type="molecule type" value="Genomic_DNA"/>
</dbReference>
<dbReference type="Proteomes" id="UP001143910">
    <property type="component" value="Unassembled WGS sequence"/>
</dbReference>
<sequence>MVPKLVVIVGGSISGLLQGLQLKRKGSQVIILEQDPSKDRHSHESGVQIGPTVVSLLEKYDITGRPAAIPAENISVAWRKRLRIYDTQSPRQMSNWGCLYQILRANFDGLASEAVPNPPEPRATDGKVEYRSGQRVTNLSYNQDKGTVTVQFVDVTTSEPSSITADLVLGADGIHSTVRKLLQAPTRKEYGGYIGWRGTVPESLLSPSTVEYFSNRLNFSLLQSTYFISCLLYFLNQ</sequence>
<gene>
    <name evidence="1" type="ORF">NQ176_g7271</name>
</gene>
<organism evidence="1 2">
    <name type="scientific">Zarea fungicola</name>
    <dbReference type="NCBI Taxonomy" id="93591"/>
    <lineage>
        <taxon>Eukaryota</taxon>
        <taxon>Fungi</taxon>
        <taxon>Dikarya</taxon>
        <taxon>Ascomycota</taxon>
        <taxon>Pezizomycotina</taxon>
        <taxon>Sordariomycetes</taxon>
        <taxon>Hypocreomycetidae</taxon>
        <taxon>Hypocreales</taxon>
        <taxon>Cordycipitaceae</taxon>
        <taxon>Zarea</taxon>
    </lineage>
</organism>
<name>A0ACC1MZ06_9HYPO</name>
<evidence type="ECO:0000313" key="2">
    <source>
        <dbReference type="Proteomes" id="UP001143910"/>
    </source>
</evidence>
<proteinExistence type="predicted"/>
<reference evidence="1" key="1">
    <citation type="submission" date="2022-08" db="EMBL/GenBank/DDBJ databases">
        <title>Genome Sequence of Lecanicillium fungicola.</title>
        <authorList>
            <person name="Buettner E."/>
        </authorList>
    </citation>
    <scope>NUCLEOTIDE SEQUENCE</scope>
    <source>
        <strain evidence="1">Babe33</strain>
    </source>
</reference>
<evidence type="ECO:0000313" key="1">
    <source>
        <dbReference type="EMBL" id="KAJ2972237.1"/>
    </source>
</evidence>
<comment type="caution">
    <text evidence="1">The sequence shown here is derived from an EMBL/GenBank/DDBJ whole genome shotgun (WGS) entry which is preliminary data.</text>
</comment>